<evidence type="ECO:0000259" key="2">
    <source>
        <dbReference type="Pfam" id="PF14016"/>
    </source>
</evidence>
<dbReference type="OrthoDB" id="3826284at2"/>
<sequence>MSSTEVPEAAPGEVTFTLAWENTDDGLRGMLEAVNVSDHPVRLTGKPGVTPVGTDGIKLDTTTIVSLEALIPGYVVLEPGERATSPVYWSAWSGPNAGDTVIVEWNGCEAEAAVTGPRQPVSREGATNLSTSWFAKAD</sequence>
<dbReference type="KEGG" id="kfl:Kfla_6582"/>
<name>D2PZL1_KRIFD</name>
<accession>D2PZL1</accession>
<feature type="compositionally biased region" description="Polar residues" evidence="1">
    <location>
        <begin position="125"/>
        <end position="138"/>
    </location>
</feature>
<dbReference type="EMBL" id="CP001736">
    <property type="protein sequence ID" value="ADB35577.1"/>
    <property type="molecule type" value="Genomic_DNA"/>
</dbReference>
<organism evidence="3 4">
    <name type="scientific">Kribbella flavida (strain DSM 17836 / JCM 10339 / NBRC 14399)</name>
    <dbReference type="NCBI Taxonomy" id="479435"/>
    <lineage>
        <taxon>Bacteria</taxon>
        <taxon>Bacillati</taxon>
        <taxon>Actinomycetota</taxon>
        <taxon>Actinomycetes</taxon>
        <taxon>Propionibacteriales</taxon>
        <taxon>Kribbellaceae</taxon>
        <taxon>Kribbella</taxon>
    </lineage>
</organism>
<reference evidence="4" key="1">
    <citation type="submission" date="2009-09" db="EMBL/GenBank/DDBJ databases">
        <title>The complete genome of Kribbella flavida DSM 17836.</title>
        <authorList>
            <consortium name="US DOE Joint Genome Institute (JGI-PGF)"/>
            <person name="Lucas S."/>
            <person name="Copeland A."/>
            <person name="Lapidus A."/>
            <person name="Glavina del Rio T."/>
            <person name="Dalin E."/>
            <person name="Tice H."/>
            <person name="Bruce D."/>
            <person name="Goodwin L."/>
            <person name="Pitluck S."/>
            <person name="Kyrpides N."/>
            <person name="Mavromatis K."/>
            <person name="Ivanova N."/>
            <person name="Saunders E."/>
            <person name="Brettin T."/>
            <person name="Detter J.C."/>
            <person name="Han C."/>
            <person name="Larimer F."/>
            <person name="Land M."/>
            <person name="Hauser L."/>
            <person name="Markowitz V."/>
            <person name="Cheng J.-F."/>
            <person name="Hugenholtz P."/>
            <person name="Woyke T."/>
            <person name="Wu D."/>
            <person name="Pukall R."/>
            <person name="Klenk H.-P."/>
            <person name="Eisen J.A."/>
        </authorList>
    </citation>
    <scope>NUCLEOTIDE SEQUENCE [LARGE SCALE GENOMIC DNA]</scope>
    <source>
        <strain evidence="4">DSM 17836 / JCM 10339 / NBRC 14399</strain>
    </source>
</reference>
<dbReference type="AlphaFoldDB" id="D2PZL1"/>
<feature type="domain" description="DUF4232" evidence="2">
    <location>
        <begin position="13"/>
        <end position="101"/>
    </location>
</feature>
<dbReference type="InterPro" id="IPR025326">
    <property type="entry name" value="DUF4232"/>
</dbReference>
<evidence type="ECO:0000313" key="4">
    <source>
        <dbReference type="Proteomes" id="UP000007967"/>
    </source>
</evidence>
<feature type="region of interest" description="Disordered" evidence="1">
    <location>
        <begin position="116"/>
        <end position="138"/>
    </location>
</feature>
<reference evidence="3 4" key="2">
    <citation type="journal article" date="2010" name="Stand. Genomic Sci.">
        <title>Complete genome sequence of Kribbella flavida type strain (IFO 14399).</title>
        <authorList>
            <person name="Pukall R."/>
            <person name="Lapidus A."/>
            <person name="Glavina Del Rio T."/>
            <person name="Copeland A."/>
            <person name="Tice H."/>
            <person name="Cheng J.-F."/>
            <person name="Lucas S."/>
            <person name="Chen F."/>
            <person name="Nolan M."/>
            <person name="LaButti K."/>
            <person name="Pati A."/>
            <person name="Ivanova N."/>
            <person name="Mavrommatis K."/>
            <person name="Mikhailova N."/>
            <person name="Pitluck S."/>
            <person name="Bruce D."/>
            <person name="Goodwin L."/>
            <person name="Land M."/>
            <person name="Hauser L."/>
            <person name="Chang Y.-J."/>
            <person name="Jeffries C.D."/>
            <person name="Chen A."/>
            <person name="Palaniappan K."/>
            <person name="Chain P."/>
            <person name="Rohde M."/>
            <person name="Goeker M."/>
            <person name="Bristow J."/>
            <person name="Eisen J.A."/>
            <person name="Markowitz V."/>
            <person name="Hugenholtz P."/>
            <person name="Kyrpides N.C."/>
            <person name="Klenk H.-P."/>
            <person name="Brettin T."/>
        </authorList>
    </citation>
    <scope>NUCLEOTIDE SEQUENCE [LARGE SCALE GENOMIC DNA]</scope>
    <source>
        <strain evidence="4">DSM 17836 / JCM 10339 / NBRC 14399</strain>
    </source>
</reference>
<evidence type="ECO:0000256" key="1">
    <source>
        <dbReference type="SAM" id="MobiDB-lite"/>
    </source>
</evidence>
<protein>
    <recommendedName>
        <fullName evidence="2">DUF4232 domain-containing protein</fullName>
    </recommendedName>
</protein>
<dbReference type="RefSeq" id="WP_012924129.1">
    <property type="nucleotide sequence ID" value="NC_013729.1"/>
</dbReference>
<gene>
    <name evidence="3" type="ordered locus">Kfla_6582</name>
</gene>
<dbReference type="STRING" id="479435.Kfla_6582"/>
<dbReference type="HOGENOM" id="CLU_1852580_0_0_11"/>
<proteinExistence type="predicted"/>
<dbReference type="Proteomes" id="UP000007967">
    <property type="component" value="Chromosome"/>
</dbReference>
<evidence type="ECO:0000313" key="3">
    <source>
        <dbReference type="EMBL" id="ADB35577.1"/>
    </source>
</evidence>
<keyword evidence="4" id="KW-1185">Reference proteome</keyword>
<dbReference type="Pfam" id="PF14016">
    <property type="entry name" value="DUF4232"/>
    <property type="match status" value="1"/>
</dbReference>